<dbReference type="InterPro" id="IPR022312">
    <property type="entry name" value="DNA_pol_X"/>
</dbReference>
<dbReference type="Proteomes" id="UP000504637">
    <property type="component" value="Unplaced"/>
</dbReference>
<dbReference type="GO" id="GO:0046872">
    <property type="term" value="F:metal ion binding"/>
    <property type="evidence" value="ECO:0007669"/>
    <property type="project" value="UniProtKB-UniRule"/>
</dbReference>
<dbReference type="GO" id="GO:0003677">
    <property type="term" value="F:DNA binding"/>
    <property type="evidence" value="ECO:0007669"/>
    <property type="project" value="UniProtKB-UniRule"/>
</dbReference>
<dbReference type="PANTHER" id="PTHR11276">
    <property type="entry name" value="DNA POLYMERASE TYPE-X FAMILY MEMBER"/>
    <property type="match status" value="1"/>
</dbReference>
<evidence type="ECO:0000256" key="13">
    <source>
        <dbReference type="ARBA" id="ARBA00023242"/>
    </source>
</evidence>
<dbReference type="Gene3D" id="3.30.460.10">
    <property type="entry name" value="Beta Polymerase, domain 2"/>
    <property type="match status" value="1"/>
</dbReference>
<comment type="function">
    <text evidence="16">DNA polymerase that functions in several pathways of DNA repair. Involved in base excision repair (BER) responsible for repair of lesions that give rise to abasic (AP) sites in DNA. Also contributes to DNA double-strand break repair by non-homologous end joining and homologous recombination. Has both template-dependent and template-independent (terminal transferase) DNA polymerase activities. Has also a 5'-deoxyribose-5-phosphate lyase (dRP lyase) activity.</text>
</comment>
<protein>
    <recommendedName>
        <fullName evidence="16">DNA polymerase</fullName>
        <ecNumber evidence="16">2.7.7.7</ecNumber>
    </recommendedName>
</protein>
<dbReference type="Pfam" id="PF10391">
    <property type="entry name" value="DNA_pol_lambd_f"/>
    <property type="match status" value="1"/>
</dbReference>
<keyword evidence="9 16" id="KW-0227">DNA damage</keyword>
<dbReference type="InterPro" id="IPR010996">
    <property type="entry name" value="HHH_MUS81"/>
</dbReference>
<dbReference type="GO" id="GO:0005634">
    <property type="term" value="C:nucleus"/>
    <property type="evidence" value="ECO:0007669"/>
    <property type="project" value="UniProtKB-SubCell"/>
</dbReference>
<keyword evidence="11 16" id="KW-0234">DNA repair</keyword>
<evidence type="ECO:0000256" key="14">
    <source>
        <dbReference type="ARBA" id="ARBA00049244"/>
    </source>
</evidence>
<evidence type="ECO:0000256" key="7">
    <source>
        <dbReference type="ARBA" id="ARBA00022705"/>
    </source>
</evidence>
<evidence type="ECO:0000256" key="15">
    <source>
        <dbReference type="PIRSR" id="PIRSR622312-50"/>
    </source>
</evidence>
<dbReference type="InterPro" id="IPR043519">
    <property type="entry name" value="NT_sf"/>
</dbReference>
<dbReference type="OrthoDB" id="205514at2759"/>
<sequence>QLFSGLRFFFFPNNDVHPARRMRIAKAIEHGAVWEKQWSEAVTHVILDKMIDFSQLLKYLRLAELPAHIVAVLENYPAECIAYRAIVQPKQPKFAVRGQKATTAVSTPAQVPDLIALDKSLPLKPAGKATREQVTPSQQSDEAGELVTLIADVPVDDEHDLECVADSFSAPSVESNMDLAEAIREAKAMSDLPLDRDQDADFPPSGSDILDSNAGSLDLKTKTSKFQHIQDKFQCMQKHTGDQPKDCPNSSTINILQQMADYYEQTGNAWRLRAYRKAITTLRKHPVKVRTKEEAQMLPNVGERLAIKIEEIAFTNRLRRLDNAIAEPTDQILKVFMNIYGVGYETASKWVRLGFKTLDDLLEKADLTANQKIGIQRYDDFLQRIPRAEVEEHGALVRQELHKIDPAFEVIIGGSYRRGARDSGDIDCIITRPNTSANHIHMVVTEQLMPTLFKKGFLQAGLAVTSRDDGSKWHGASCLPGLNVWRRIDFLYVPSDEIGAALIYFTGNVIFNRSLRLLASKKGLRLNQRGLYKDVVRGPGRVKLTEGILVEGKDEKKIFEILGVPWRPPEHRIC</sequence>
<dbReference type="InterPro" id="IPR028207">
    <property type="entry name" value="DNA_pol_B_palm_palm"/>
</dbReference>
<keyword evidence="12" id="KW-0456">Lyase</keyword>
<dbReference type="Gene3D" id="3.30.210.10">
    <property type="entry name" value="DNA polymerase, thumb domain"/>
    <property type="match status" value="1"/>
</dbReference>
<dbReference type="InterPro" id="IPR002008">
    <property type="entry name" value="DNA_pol_X_beta-like"/>
</dbReference>
<evidence type="ECO:0000256" key="10">
    <source>
        <dbReference type="ARBA" id="ARBA00022932"/>
    </source>
</evidence>
<dbReference type="SUPFAM" id="SSF47802">
    <property type="entry name" value="DNA polymerase beta, N-terminal domain-like"/>
    <property type="match status" value="1"/>
</dbReference>
<keyword evidence="8" id="KW-0479">Metal-binding</keyword>
<comment type="similarity">
    <text evidence="3 16">Belongs to the DNA polymerase type-X family.</text>
</comment>
<comment type="cofactor">
    <cofactor evidence="1">
        <name>Mn(2+)</name>
        <dbReference type="ChEBI" id="CHEBI:29035"/>
    </cofactor>
</comment>
<dbReference type="GO" id="GO:0006303">
    <property type="term" value="P:double-strand break repair via nonhomologous end joining"/>
    <property type="evidence" value="ECO:0007669"/>
    <property type="project" value="TreeGrafter"/>
</dbReference>
<dbReference type="Pfam" id="PF14792">
    <property type="entry name" value="DNA_pol_B_palm"/>
    <property type="match status" value="1"/>
</dbReference>
<evidence type="ECO:0000256" key="5">
    <source>
        <dbReference type="ARBA" id="ARBA00022679"/>
    </source>
</evidence>
<evidence type="ECO:0000256" key="16">
    <source>
        <dbReference type="RuleBase" id="RU366014"/>
    </source>
</evidence>
<reference evidence="19" key="2">
    <citation type="submission" date="2020-04" db="EMBL/GenBank/DDBJ databases">
        <authorList>
            <consortium name="NCBI Genome Project"/>
        </authorList>
    </citation>
    <scope>NUCLEOTIDE SEQUENCE</scope>
    <source>
        <strain evidence="19">CBS 342.82</strain>
    </source>
</reference>
<reference evidence="19" key="1">
    <citation type="submission" date="2020-01" db="EMBL/GenBank/DDBJ databases">
        <authorList>
            <consortium name="DOE Joint Genome Institute"/>
            <person name="Haridas S."/>
            <person name="Albert R."/>
            <person name="Binder M."/>
            <person name="Bloem J."/>
            <person name="Labutti K."/>
            <person name="Salamov A."/>
            <person name="Andreopoulos B."/>
            <person name="Baker S.E."/>
            <person name="Barry K."/>
            <person name="Bills G."/>
            <person name="Bluhm B.H."/>
            <person name="Cannon C."/>
            <person name="Castanera R."/>
            <person name="Culley D.E."/>
            <person name="Daum C."/>
            <person name="Ezra D."/>
            <person name="Gonzalez J.B."/>
            <person name="Henrissat B."/>
            <person name="Kuo A."/>
            <person name="Liang C."/>
            <person name="Lipzen A."/>
            <person name="Lutzoni F."/>
            <person name="Magnuson J."/>
            <person name="Mondo S."/>
            <person name="Nolan M."/>
            <person name="Ohm R."/>
            <person name="Pangilinan J."/>
            <person name="Park H.-J."/>
            <person name="Ramirez L."/>
            <person name="Alfaro M."/>
            <person name="Sun H."/>
            <person name="Tritt A."/>
            <person name="Yoshinaga Y."/>
            <person name="Zwiers L.-H."/>
            <person name="Turgeon B.G."/>
            <person name="Goodwin S.B."/>
            <person name="Spatafora J.W."/>
            <person name="Crous P.W."/>
            <person name="Grigoriev I.V."/>
        </authorList>
    </citation>
    <scope>NUCLEOTIDE SEQUENCE</scope>
    <source>
        <strain evidence="19">CBS 342.82</strain>
    </source>
</reference>
<evidence type="ECO:0000313" key="19">
    <source>
        <dbReference type="RefSeq" id="XP_033462995.1"/>
    </source>
</evidence>
<dbReference type="AlphaFoldDB" id="A0A6J3MEC1"/>
<dbReference type="GO" id="GO:0003887">
    <property type="term" value="F:DNA-directed DNA polymerase activity"/>
    <property type="evidence" value="ECO:0007669"/>
    <property type="project" value="UniProtKB-UniRule"/>
</dbReference>
<dbReference type="SUPFAM" id="SSF81585">
    <property type="entry name" value="PsbU/PolX domain-like"/>
    <property type="match status" value="1"/>
</dbReference>
<dbReference type="PRINTS" id="PR00869">
    <property type="entry name" value="DNAPOLX"/>
</dbReference>
<keyword evidence="5 16" id="KW-0808">Transferase</keyword>
<dbReference type="FunFam" id="1.10.150.110:FF:000005">
    <property type="entry name" value="DNA polymerase POL4"/>
    <property type="match status" value="1"/>
</dbReference>
<dbReference type="EC" id="2.7.7.7" evidence="16"/>
<dbReference type="Pfam" id="PF14791">
    <property type="entry name" value="DNA_pol_B_thumb"/>
    <property type="match status" value="1"/>
</dbReference>
<evidence type="ECO:0000256" key="9">
    <source>
        <dbReference type="ARBA" id="ARBA00022763"/>
    </source>
</evidence>
<accession>A0A6J3MEC1</accession>
<keyword evidence="18" id="KW-1185">Reference proteome</keyword>
<dbReference type="PANTHER" id="PTHR11276:SF28">
    <property type="entry name" value="DNA POLYMERASE LAMBDA"/>
    <property type="match status" value="1"/>
</dbReference>
<dbReference type="PRINTS" id="PR00870">
    <property type="entry name" value="DNAPOLXBETA"/>
</dbReference>
<reference evidence="19" key="3">
    <citation type="submission" date="2025-08" db="UniProtKB">
        <authorList>
            <consortium name="RefSeq"/>
        </authorList>
    </citation>
    <scope>IDENTIFICATION</scope>
    <source>
        <strain evidence="19">CBS 342.82</strain>
    </source>
</reference>
<dbReference type="InterPro" id="IPR029398">
    <property type="entry name" value="PolB_thumb"/>
</dbReference>
<dbReference type="PROSITE" id="PS50172">
    <property type="entry name" value="BRCT"/>
    <property type="match status" value="1"/>
</dbReference>
<evidence type="ECO:0000259" key="17">
    <source>
        <dbReference type="PROSITE" id="PS50172"/>
    </source>
</evidence>
<keyword evidence="10 16" id="KW-0239">DNA-directed DNA polymerase</keyword>
<comment type="catalytic activity">
    <reaction evidence="14 16">
        <text>DNA(n) + a 2'-deoxyribonucleoside 5'-triphosphate = DNA(n+1) + diphosphate</text>
        <dbReference type="Rhea" id="RHEA:22508"/>
        <dbReference type="Rhea" id="RHEA-COMP:17339"/>
        <dbReference type="Rhea" id="RHEA-COMP:17340"/>
        <dbReference type="ChEBI" id="CHEBI:33019"/>
        <dbReference type="ChEBI" id="CHEBI:61560"/>
        <dbReference type="ChEBI" id="CHEBI:173112"/>
        <dbReference type="EC" id="2.7.7.7"/>
    </reaction>
</comment>
<dbReference type="SUPFAM" id="SSF52113">
    <property type="entry name" value="BRCT domain"/>
    <property type="match status" value="1"/>
</dbReference>
<name>A0A6J3MEC1_9PEZI</name>
<feature type="domain" description="BRCT" evidence="17">
    <location>
        <begin position="1"/>
        <end position="94"/>
    </location>
</feature>
<evidence type="ECO:0000313" key="18">
    <source>
        <dbReference type="Proteomes" id="UP000504637"/>
    </source>
</evidence>
<evidence type="ECO:0000256" key="4">
    <source>
        <dbReference type="ARBA" id="ARBA00022634"/>
    </source>
</evidence>
<keyword evidence="7" id="KW-0235">DNA replication</keyword>
<dbReference type="InterPro" id="IPR001357">
    <property type="entry name" value="BRCT_dom"/>
</dbReference>
<keyword evidence="4" id="KW-0237">DNA synthesis</keyword>
<evidence type="ECO:0000256" key="3">
    <source>
        <dbReference type="ARBA" id="ARBA00008323"/>
    </source>
</evidence>
<feature type="non-terminal residue" evidence="19">
    <location>
        <position position="1"/>
    </location>
</feature>
<keyword evidence="13 16" id="KW-0539">Nucleus</keyword>
<dbReference type="InterPro" id="IPR027421">
    <property type="entry name" value="DNA_pol_lamdba_lyase_dom_sf"/>
</dbReference>
<comment type="subcellular location">
    <subcellularLocation>
        <location evidence="2 16">Nucleus</location>
    </subcellularLocation>
</comment>
<proteinExistence type="inferred from homology"/>
<dbReference type="RefSeq" id="XP_033462995.1">
    <property type="nucleotide sequence ID" value="XM_033600220.1"/>
</dbReference>
<evidence type="ECO:0000256" key="2">
    <source>
        <dbReference type="ARBA" id="ARBA00004123"/>
    </source>
</evidence>
<dbReference type="SUPFAM" id="SSF81301">
    <property type="entry name" value="Nucleotidyltransferase"/>
    <property type="match status" value="1"/>
</dbReference>
<dbReference type="Gene3D" id="1.10.150.20">
    <property type="entry name" value="5' to 3' exonuclease, C-terminal subdomain"/>
    <property type="match status" value="1"/>
</dbReference>
<dbReference type="InterPro" id="IPR037160">
    <property type="entry name" value="DNA_Pol_thumb_sf"/>
</dbReference>
<dbReference type="FunFam" id="3.30.210.10:FF:000001">
    <property type="entry name" value="DNA polymerase lambda"/>
    <property type="match status" value="1"/>
</dbReference>
<dbReference type="SMART" id="SM00483">
    <property type="entry name" value="POLXc"/>
    <property type="match status" value="1"/>
</dbReference>
<dbReference type="InterPro" id="IPR036420">
    <property type="entry name" value="BRCT_dom_sf"/>
</dbReference>
<keyword evidence="6 16" id="KW-0548">Nucleotidyltransferase</keyword>
<dbReference type="Gene3D" id="3.40.50.10190">
    <property type="entry name" value="BRCT domain"/>
    <property type="match status" value="1"/>
</dbReference>
<dbReference type="GO" id="GO:0016829">
    <property type="term" value="F:lyase activity"/>
    <property type="evidence" value="ECO:0007669"/>
    <property type="project" value="UniProtKB-KW"/>
</dbReference>
<feature type="active site" description="Nucleophile; Schiff-base intermediate with DNA; for 5'-dRP lyase activity" evidence="15">
    <location>
        <position position="308"/>
    </location>
</feature>
<evidence type="ECO:0000256" key="8">
    <source>
        <dbReference type="ARBA" id="ARBA00022723"/>
    </source>
</evidence>
<evidence type="ECO:0000256" key="11">
    <source>
        <dbReference type="ARBA" id="ARBA00023204"/>
    </source>
</evidence>
<dbReference type="Pfam" id="PF14716">
    <property type="entry name" value="HHH_8"/>
    <property type="match status" value="1"/>
</dbReference>
<evidence type="ECO:0000256" key="12">
    <source>
        <dbReference type="ARBA" id="ARBA00023239"/>
    </source>
</evidence>
<dbReference type="InterPro" id="IPR018944">
    <property type="entry name" value="DNA_pol_lambd_fingers_domain"/>
</dbReference>
<evidence type="ECO:0000256" key="1">
    <source>
        <dbReference type="ARBA" id="ARBA00001936"/>
    </source>
</evidence>
<dbReference type="Gene3D" id="1.10.150.110">
    <property type="entry name" value="DNA polymerase beta, N-terminal domain-like"/>
    <property type="match status" value="1"/>
</dbReference>
<dbReference type="InterPro" id="IPR002054">
    <property type="entry name" value="DNA-dir_DNA_pol_X"/>
</dbReference>
<gene>
    <name evidence="19" type="ORF">K489DRAFT_292463</name>
</gene>
<dbReference type="FunFam" id="1.10.150.20:FF:000010">
    <property type="entry name" value="DNA polymerase lambda"/>
    <property type="match status" value="1"/>
</dbReference>
<dbReference type="CDD" id="cd00141">
    <property type="entry name" value="NT_POLXc"/>
    <property type="match status" value="1"/>
</dbReference>
<dbReference type="GeneID" id="54358020"/>
<evidence type="ECO:0000256" key="6">
    <source>
        <dbReference type="ARBA" id="ARBA00022695"/>
    </source>
</evidence>
<organism evidence="19">
    <name type="scientific">Dissoconium aciculare CBS 342.82</name>
    <dbReference type="NCBI Taxonomy" id="1314786"/>
    <lineage>
        <taxon>Eukaryota</taxon>
        <taxon>Fungi</taxon>
        <taxon>Dikarya</taxon>
        <taxon>Ascomycota</taxon>
        <taxon>Pezizomycotina</taxon>
        <taxon>Dothideomycetes</taxon>
        <taxon>Dothideomycetidae</taxon>
        <taxon>Mycosphaerellales</taxon>
        <taxon>Dissoconiaceae</taxon>
        <taxon>Dissoconium</taxon>
    </lineage>
</organism>